<reference evidence="2" key="1">
    <citation type="journal article" date="2021" name="Curr. Microbiol.">
        <title>Complete genome of nocamycin-producing strain Saccharothrix syringae NRRL B-16468 reveals the biosynthetic potential for secondary metabolites.</title>
        <authorList>
            <person name="Mo X."/>
            <person name="Yang S."/>
        </authorList>
    </citation>
    <scope>NUCLEOTIDE SEQUENCE [LARGE SCALE GENOMIC DNA]</scope>
    <source>
        <strain evidence="2">ATCC 51364 / DSM 43886 / JCM 6844 / KCTC 9398 / NBRC 14523 / NRRL B-16468 / INA 2240</strain>
    </source>
</reference>
<name>A0A5Q0H0A6_SACSY</name>
<accession>A0A5Q0H0A6</accession>
<dbReference type="KEGG" id="ssyi:EKG83_21295"/>
<gene>
    <name evidence="1" type="ORF">EKG83_21295</name>
</gene>
<dbReference type="Proteomes" id="UP000325787">
    <property type="component" value="Chromosome"/>
</dbReference>
<dbReference type="AlphaFoldDB" id="A0A5Q0H0A6"/>
<keyword evidence="2" id="KW-1185">Reference proteome</keyword>
<dbReference type="OrthoDB" id="3213412at2"/>
<protein>
    <submittedName>
        <fullName evidence="1">Uncharacterized protein</fullName>
    </submittedName>
</protein>
<evidence type="ECO:0000313" key="2">
    <source>
        <dbReference type="Proteomes" id="UP000325787"/>
    </source>
</evidence>
<dbReference type="EMBL" id="CP034550">
    <property type="protein sequence ID" value="QFZ19628.1"/>
    <property type="molecule type" value="Genomic_DNA"/>
</dbReference>
<proteinExistence type="predicted"/>
<dbReference type="RefSeq" id="WP_033429671.1">
    <property type="nucleotide sequence ID" value="NZ_CP034550.1"/>
</dbReference>
<sequence>MVMTTWDGHLRIDHLADAGTVTLTLVTVEPATEVRLRAGLVAGFVTADPHGPPASVAAALQDGRLPDDVVALLGPRVAAAVAELLATGRRGRWLQLDLVEVDDLAAAWAPYRGVALESGPRATSGALGSWAGELWTCLGVRGWRDLLRSLGEPAHALGPVRSDGTPPTGVPSGTWRLPDALAAAVGVAPEVAWELRLGGPGGAVVELLARPTGRPAGAVLQAGVDDGSQRWVPFEADGAGGLRARLTGFDEAVSVRFRSETRRTA</sequence>
<organism evidence="1 2">
    <name type="scientific">Saccharothrix syringae</name>
    <name type="common">Nocardiopsis syringae</name>
    <dbReference type="NCBI Taxonomy" id="103733"/>
    <lineage>
        <taxon>Bacteria</taxon>
        <taxon>Bacillati</taxon>
        <taxon>Actinomycetota</taxon>
        <taxon>Actinomycetes</taxon>
        <taxon>Pseudonocardiales</taxon>
        <taxon>Pseudonocardiaceae</taxon>
        <taxon>Saccharothrix</taxon>
    </lineage>
</organism>
<evidence type="ECO:0000313" key="1">
    <source>
        <dbReference type="EMBL" id="QFZ19628.1"/>
    </source>
</evidence>